<dbReference type="Proteomes" id="UP001501771">
    <property type="component" value="Unassembled WGS sequence"/>
</dbReference>
<comment type="catalytic activity">
    <reaction evidence="1">
        <text>3-dehydroshikimate = 3,4-dihydroxybenzoate + H2O</text>
        <dbReference type="Rhea" id="RHEA:24848"/>
        <dbReference type="ChEBI" id="CHEBI:15377"/>
        <dbReference type="ChEBI" id="CHEBI:16630"/>
        <dbReference type="ChEBI" id="CHEBI:36241"/>
        <dbReference type="EC" id="4.2.1.118"/>
    </reaction>
</comment>
<keyword evidence="3" id="KW-0413">Isomerase</keyword>
<dbReference type="InterPro" id="IPR036237">
    <property type="entry name" value="Xyl_isomerase-like_sf"/>
</dbReference>
<comment type="cofactor">
    <cofactor evidence="1">
        <name>a divalent metal cation</name>
        <dbReference type="ChEBI" id="CHEBI:60240"/>
    </cofactor>
</comment>
<proteinExistence type="inferred from homology"/>
<dbReference type="RefSeq" id="WP_344153606.1">
    <property type="nucleotide sequence ID" value="NZ_BAAAQR010000009.1"/>
</dbReference>
<reference evidence="3 4" key="1">
    <citation type="journal article" date="2019" name="Int. J. Syst. Evol. Microbiol.">
        <title>The Global Catalogue of Microorganisms (GCM) 10K type strain sequencing project: providing services to taxonomists for standard genome sequencing and annotation.</title>
        <authorList>
            <consortium name="The Broad Institute Genomics Platform"/>
            <consortium name="The Broad Institute Genome Sequencing Center for Infectious Disease"/>
            <person name="Wu L."/>
            <person name="Ma J."/>
        </authorList>
    </citation>
    <scope>NUCLEOTIDE SEQUENCE [LARGE SCALE GENOMIC DNA]</scope>
    <source>
        <strain evidence="3 4">JCM 16022</strain>
    </source>
</reference>
<evidence type="ECO:0000313" key="3">
    <source>
        <dbReference type="EMBL" id="GAA2149530.1"/>
    </source>
</evidence>
<dbReference type="GO" id="GO:0016853">
    <property type="term" value="F:isomerase activity"/>
    <property type="evidence" value="ECO:0007669"/>
    <property type="project" value="UniProtKB-KW"/>
</dbReference>
<feature type="binding site" evidence="1">
    <location>
        <position position="165"/>
    </location>
    <ligand>
        <name>a divalent metal cation</name>
        <dbReference type="ChEBI" id="CHEBI:60240"/>
        <note>catalytic</note>
    </ligand>
</feature>
<accession>A0ABN2ZY51</accession>
<dbReference type="InterPro" id="IPR013022">
    <property type="entry name" value="Xyl_isomerase-like_TIM-brl"/>
</dbReference>
<dbReference type="InterPro" id="IPR037523">
    <property type="entry name" value="VOC_core"/>
</dbReference>
<keyword evidence="4" id="KW-1185">Reference proteome</keyword>
<dbReference type="EMBL" id="BAAAQR010000009">
    <property type="protein sequence ID" value="GAA2149530.1"/>
    <property type="molecule type" value="Genomic_DNA"/>
</dbReference>
<keyword evidence="1" id="KW-0456">Lyase</keyword>
<dbReference type="InterPro" id="IPR050312">
    <property type="entry name" value="IolE/XylAMocC-like"/>
</dbReference>
<evidence type="ECO:0000259" key="2">
    <source>
        <dbReference type="PROSITE" id="PS51819"/>
    </source>
</evidence>
<dbReference type="PANTHER" id="PTHR12110:SF21">
    <property type="entry name" value="XYLOSE ISOMERASE-LIKE TIM BARREL DOMAIN-CONTAINING PROTEIN"/>
    <property type="match status" value="1"/>
</dbReference>
<comment type="caution">
    <text evidence="3">The sequence shown here is derived from an EMBL/GenBank/DDBJ whole genome shotgun (WGS) entry which is preliminary data.</text>
</comment>
<dbReference type="PROSITE" id="PS51819">
    <property type="entry name" value="VOC"/>
    <property type="match status" value="1"/>
</dbReference>
<dbReference type="SUPFAM" id="SSF51658">
    <property type="entry name" value="Xylose isomerase-like"/>
    <property type="match status" value="1"/>
</dbReference>
<dbReference type="EC" id="4.2.1.118" evidence="1"/>
<protein>
    <recommendedName>
        <fullName evidence="1">3-dehydroshikimate dehydratase</fullName>
        <shortName evidence="1">DSD</shortName>
        <ecNumber evidence="1">4.2.1.118</ecNumber>
    </recommendedName>
</protein>
<gene>
    <name evidence="3" type="ORF">GCM10009844_29230</name>
</gene>
<dbReference type="PANTHER" id="PTHR12110">
    <property type="entry name" value="HYDROXYPYRUVATE ISOMERASE"/>
    <property type="match status" value="1"/>
</dbReference>
<evidence type="ECO:0000256" key="1">
    <source>
        <dbReference type="HAMAP-Rule" id="MF_02238"/>
    </source>
</evidence>
<dbReference type="InterPro" id="IPR029068">
    <property type="entry name" value="Glyas_Bleomycin-R_OHBP_Dase"/>
</dbReference>
<feature type="domain" description="VOC" evidence="2">
    <location>
        <begin position="435"/>
        <end position="590"/>
    </location>
</feature>
<keyword evidence="1" id="KW-0479">Metal-binding</keyword>
<name>A0ABN2ZY51_9ACTN</name>
<dbReference type="InterPro" id="IPR004360">
    <property type="entry name" value="Glyas_Fos-R_dOase_dom"/>
</dbReference>
<comment type="similarity">
    <text evidence="1">Belongs to the bacterial two-domain DSD family.</text>
</comment>
<feature type="binding site" evidence="1">
    <location>
        <position position="239"/>
    </location>
    <ligand>
        <name>a divalent metal cation</name>
        <dbReference type="ChEBI" id="CHEBI:60240"/>
        <note>catalytic</note>
    </ligand>
</feature>
<comment type="caution">
    <text evidence="1">Lacks conserved residue(s) required for the propagation of feature annotation.</text>
</comment>
<dbReference type="Gene3D" id="3.10.180.10">
    <property type="entry name" value="2,3-Dihydroxybiphenyl 1,2-Dioxygenase, domain 1"/>
    <property type="match status" value="2"/>
</dbReference>
<dbReference type="InterPro" id="IPR043700">
    <property type="entry name" value="DSD"/>
</dbReference>
<dbReference type="Gene3D" id="3.20.20.150">
    <property type="entry name" value="Divalent-metal-dependent TIM barrel enzymes"/>
    <property type="match status" value="1"/>
</dbReference>
<dbReference type="Pfam" id="PF00903">
    <property type="entry name" value="Glyoxalase"/>
    <property type="match status" value="1"/>
</dbReference>
<dbReference type="Pfam" id="PF01261">
    <property type="entry name" value="AP_endonuc_2"/>
    <property type="match status" value="1"/>
</dbReference>
<comment type="function">
    <text evidence="1">Catalyzes the conversion of 3-dehydroshikimate to protocatechuate (3,4-dihydroxybenzoate), a common intermediate of quinate and shikimate degradation pathways.</text>
</comment>
<evidence type="ECO:0000313" key="4">
    <source>
        <dbReference type="Proteomes" id="UP001501771"/>
    </source>
</evidence>
<dbReference type="HAMAP" id="MF_02238">
    <property type="entry name" value="DSD"/>
    <property type="match status" value="1"/>
</dbReference>
<feature type="binding site" evidence="1">
    <location>
        <position position="191"/>
    </location>
    <ligand>
        <name>a divalent metal cation</name>
        <dbReference type="ChEBI" id="CHEBI:60240"/>
        <note>catalytic</note>
    </ligand>
</feature>
<feature type="binding site" evidence="1">
    <location>
        <position position="134"/>
    </location>
    <ligand>
        <name>a divalent metal cation</name>
        <dbReference type="ChEBI" id="CHEBI:60240"/>
        <note>catalytic</note>
    </ligand>
</feature>
<sequence>MRKGIATVSLSGLLADKLAAVAAAGFDGIELFDNDLVASPLSPREVARRCADLGLTIDLFQPVRDLEGVAPERFGAVLHRVRTKLEVMAELGVTTFLACSHVGADARDDRDLSAEQLRRVGELAASYGVTVAFEALAWGRNLNRVGDAWDVVRRADHPAVTLAVDTFHLLARGDDGTALDGVPGDRIGFLQVADAPLLDMNVLEWSRHFRCFPGQGTLDVTGVVAAVLRAGYRGPLSLEVFSDAVREADPAGTARDAMRSLIFLEDQLAVVVDGPITSASLASAPPPPPRADAAFLEVTAGPGVPALLESLGFGVAGRHRSKPVTRWRNGRAQVVVNETPQPAGALPHALGVAAPAVEAVAARAKALLWPAVDRTRGAGEALLPGITSPSGLHVFVSAEPGAADDWQRDFDPSDADAHPDARPGAEAEIDAGWLGIDHVAVAVPPEHFDQEVAFFRTLFDLTPGSVEEFIEPHGRLRSRALRPADGDLRVVLNVEEVRPGRPRRSGITQVAFACGDVAAQVRAMRSRGVALMPVPDNYYVDLDARFGLDPEMLAELREHQLLYDRLGGGELLHAFTLPLPTGFHVELLERRGGYDGYGAAGTHVRLAAQAG</sequence>
<organism evidence="3 4">
    <name type="scientific">Nocardioides koreensis</name>
    <dbReference type="NCBI Taxonomy" id="433651"/>
    <lineage>
        <taxon>Bacteria</taxon>
        <taxon>Bacillati</taxon>
        <taxon>Actinomycetota</taxon>
        <taxon>Actinomycetes</taxon>
        <taxon>Propionibacteriales</taxon>
        <taxon>Nocardioidaceae</taxon>
        <taxon>Nocardioides</taxon>
    </lineage>
</organism>
<comment type="pathway">
    <text evidence="1">Aromatic compound metabolism; 3,4-dihydroxybenzoate biosynthesis.</text>
</comment>
<dbReference type="SUPFAM" id="SSF54593">
    <property type="entry name" value="Glyoxalase/Bleomycin resistance protein/Dihydroxybiphenyl dioxygenase"/>
    <property type="match status" value="1"/>
</dbReference>